<reference evidence="3" key="1">
    <citation type="submission" date="2023-07" db="EMBL/GenBank/DDBJ databases">
        <title>Sorghum-associated microbial communities from plants grown in Nebraska, USA.</title>
        <authorList>
            <person name="Schachtman D."/>
        </authorList>
    </citation>
    <scope>NUCLEOTIDE SEQUENCE</scope>
    <source>
        <strain evidence="3">DS3754</strain>
    </source>
</reference>
<dbReference type="SUPFAM" id="SSF53850">
    <property type="entry name" value="Periplasmic binding protein-like II"/>
    <property type="match status" value="1"/>
</dbReference>
<dbReference type="Proteomes" id="UP001242045">
    <property type="component" value="Unassembled WGS sequence"/>
</dbReference>
<organism evidence="3 4">
    <name type="scientific">Variovorax boronicumulans</name>
    <dbReference type="NCBI Taxonomy" id="436515"/>
    <lineage>
        <taxon>Bacteria</taxon>
        <taxon>Pseudomonadati</taxon>
        <taxon>Pseudomonadota</taxon>
        <taxon>Betaproteobacteria</taxon>
        <taxon>Burkholderiales</taxon>
        <taxon>Comamonadaceae</taxon>
        <taxon>Variovorax</taxon>
    </lineage>
</organism>
<dbReference type="Gene3D" id="3.40.190.10">
    <property type="entry name" value="Periplasmic binding protein-like II"/>
    <property type="match status" value="2"/>
</dbReference>
<evidence type="ECO:0000313" key="4">
    <source>
        <dbReference type="Proteomes" id="UP001242045"/>
    </source>
</evidence>
<dbReference type="InterPro" id="IPR015168">
    <property type="entry name" value="SsuA/THI5"/>
</dbReference>
<dbReference type="EMBL" id="JAUSRD010000008">
    <property type="protein sequence ID" value="MDP9894480.1"/>
    <property type="molecule type" value="Genomic_DNA"/>
</dbReference>
<accession>A0AAW8D012</accession>
<protein>
    <submittedName>
        <fullName evidence="3">Sulfonate transport system substrate-binding protein</fullName>
    </submittedName>
</protein>
<dbReference type="AlphaFoldDB" id="A0AAW8D012"/>
<sequence length="363" mass="38590">MRTSFPFRGRRSFIAAAVLAGVLGTSLASAADLPKVIRLAAPEQGSQGKSFAGAGPVSLVYAQKALEAEFEKDGVKIEWKFFKGAGPAINEALATGQLDVVFLGDLAGVIGRANGLKTRLVASGGRNSNSYLATALGSNIQSFKDLKGKRVAVLRGTAYQLSFNRLLEDAGLTERDVRFTNLDWPTSKAALVSKDIDATFGGSDLQLLKLAGTAEIPVSTRGKGPIYGINSGVIATDAFAKQHPEALTRLIKVIVKQAQSASDNSKRDALFARFGGISGHPVALFSSDFEGASLKERYSPLLDDGFVSHYADVIDGAKKVGIIRQTFDARAWADPSFLARALKELQLENFWVPTNAAGLAARQ</sequence>
<dbReference type="Pfam" id="PF09084">
    <property type="entry name" value="NMT1"/>
    <property type="match status" value="1"/>
</dbReference>
<name>A0AAW8D012_9BURK</name>
<dbReference type="RefSeq" id="WP_307685562.1">
    <property type="nucleotide sequence ID" value="NZ_JAUSRD010000008.1"/>
</dbReference>
<feature type="chain" id="PRO_5043779170" evidence="1">
    <location>
        <begin position="31"/>
        <end position="363"/>
    </location>
</feature>
<dbReference type="PANTHER" id="PTHR30024:SF21">
    <property type="entry name" value="ABC TRANSPORTER SUBSTRATE-BINDING PROTEIN"/>
    <property type="match status" value="1"/>
</dbReference>
<dbReference type="PANTHER" id="PTHR30024">
    <property type="entry name" value="ALIPHATIC SULFONATES-BINDING PROTEIN-RELATED"/>
    <property type="match status" value="1"/>
</dbReference>
<evidence type="ECO:0000313" key="3">
    <source>
        <dbReference type="EMBL" id="MDP9894480.1"/>
    </source>
</evidence>
<feature type="domain" description="SsuA/THI5-like" evidence="2">
    <location>
        <begin position="70"/>
        <end position="263"/>
    </location>
</feature>
<feature type="signal peptide" evidence="1">
    <location>
        <begin position="1"/>
        <end position="30"/>
    </location>
</feature>
<gene>
    <name evidence="3" type="ORF">J2W31_003604</name>
</gene>
<keyword evidence="1" id="KW-0732">Signal</keyword>
<evidence type="ECO:0000259" key="2">
    <source>
        <dbReference type="Pfam" id="PF09084"/>
    </source>
</evidence>
<comment type="caution">
    <text evidence="3">The sequence shown here is derived from an EMBL/GenBank/DDBJ whole genome shotgun (WGS) entry which is preliminary data.</text>
</comment>
<proteinExistence type="predicted"/>
<evidence type="ECO:0000256" key="1">
    <source>
        <dbReference type="SAM" id="SignalP"/>
    </source>
</evidence>